<dbReference type="CDD" id="cd00186">
    <property type="entry name" value="TOP1Ac"/>
    <property type="match status" value="1"/>
</dbReference>
<dbReference type="Pfam" id="PF01751">
    <property type="entry name" value="Toprim"/>
    <property type="match status" value="1"/>
</dbReference>
<feature type="domain" description="Toprim" evidence="8">
    <location>
        <begin position="2"/>
        <end position="148"/>
    </location>
</feature>
<dbReference type="PRINTS" id="PR00417">
    <property type="entry name" value="PRTPISMRASEI"/>
</dbReference>
<dbReference type="RefSeq" id="XP_009546939.1">
    <property type="nucleotide sequence ID" value="XM_009548644.1"/>
</dbReference>
<dbReference type="InterPro" id="IPR003601">
    <property type="entry name" value="Topo_IA_2"/>
</dbReference>
<name>W4K3X2_HETIT</name>
<dbReference type="Gene3D" id="1.10.290.10">
    <property type="entry name" value="Topoisomerase I, domain 4"/>
    <property type="match status" value="1"/>
</dbReference>
<dbReference type="InterPro" id="IPR013826">
    <property type="entry name" value="Topo_IA_cen_sub3"/>
</dbReference>
<gene>
    <name evidence="10" type="ORF">HETIRDRAFT_46055</name>
</gene>
<dbReference type="InParanoid" id="W4K3X2"/>
<dbReference type="PROSITE" id="PS52039">
    <property type="entry name" value="TOPO_IA_2"/>
    <property type="match status" value="1"/>
</dbReference>
<dbReference type="FunCoup" id="W4K3X2">
    <property type="interactions" value="802"/>
</dbReference>
<dbReference type="STRING" id="747525.W4K3X2"/>
<dbReference type="InterPro" id="IPR006171">
    <property type="entry name" value="TOPRIM_dom"/>
</dbReference>
<evidence type="ECO:0000256" key="6">
    <source>
        <dbReference type="ARBA" id="ARBA00023235"/>
    </source>
</evidence>
<evidence type="ECO:0000256" key="1">
    <source>
        <dbReference type="ARBA" id="ARBA00000213"/>
    </source>
</evidence>
<dbReference type="KEGG" id="hir:HETIRDRAFT_46055"/>
<keyword evidence="5 7" id="KW-0238">DNA-binding</keyword>
<dbReference type="OrthoDB" id="430051at2759"/>
<dbReference type="Gene3D" id="1.10.460.10">
    <property type="entry name" value="Topoisomerase I, domain 2"/>
    <property type="match status" value="1"/>
</dbReference>
<feature type="domain" description="Topo IA-type catalytic" evidence="9">
    <location>
        <begin position="162"/>
        <end position="599"/>
    </location>
</feature>
<keyword evidence="4 7" id="KW-0799">Topoisomerase</keyword>
<evidence type="ECO:0000256" key="5">
    <source>
        <dbReference type="ARBA" id="ARBA00023125"/>
    </source>
</evidence>
<dbReference type="Pfam" id="PF01131">
    <property type="entry name" value="Topoisom_bac"/>
    <property type="match status" value="1"/>
</dbReference>
<dbReference type="PANTHER" id="PTHR11390:SF21">
    <property type="entry name" value="DNA TOPOISOMERASE 3-ALPHA"/>
    <property type="match status" value="1"/>
</dbReference>
<evidence type="ECO:0000259" key="9">
    <source>
        <dbReference type="PROSITE" id="PS52039"/>
    </source>
</evidence>
<dbReference type="EMBL" id="KI925459">
    <property type="protein sequence ID" value="ETW80507.1"/>
    <property type="molecule type" value="Genomic_DNA"/>
</dbReference>
<dbReference type="GO" id="GO:0006281">
    <property type="term" value="P:DNA repair"/>
    <property type="evidence" value="ECO:0007669"/>
    <property type="project" value="TreeGrafter"/>
</dbReference>
<dbReference type="SMART" id="SM00436">
    <property type="entry name" value="TOP1Bc"/>
    <property type="match status" value="1"/>
</dbReference>
<dbReference type="InterPro" id="IPR000380">
    <property type="entry name" value="Topo_IA"/>
</dbReference>
<dbReference type="Gene3D" id="2.70.20.10">
    <property type="entry name" value="Topoisomerase I, domain 3"/>
    <property type="match status" value="1"/>
</dbReference>
<dbReference type="Proteomes" id="UP000030671">
    <property type="component" value="Unassembled WGS sequence"/>
</dbReference>
<dbReference type="InterPro" id="IPR013497">
    <property type="entry name" value="Topo_IA_cen"/>
</dbReference>
<dbReference type="SUPFAM" id="SSF56712">
    <property type="entry name" value="Prokaryotic type I DNA topoisomerase"/>
    <property type="match status" value="1"/>
</dbReference>
<comment type="catalytic activity">
    <reaction evidence="1 7">
        <text>ATP-independent breakage of single-stranded DNA, followed by passage and rejoining.</text>
        <dbReference type="EC" id="5.6.2.1"/>
    </reaction>
</comment>
<dbReference type="GO" id="GO:0006310">
    <property type="term" value="P:DNA recombination"/>
    <property type="evidence" value="ECO:0007669"/>
    <property type="project" value="TreeGrafter"/>
</dbReference>
<evidence type="ECO:0000313" key="10">
    <source>
        <dbReference type="EMBL" id="ETW80507.1"/>
    </source>
</evidence>
<dbReference type="PROSITE" id="PS50880">
    <property type="entry name" value="TOPRIM"/>
    <property type="match status" value="1"/>
</dbReference>
<dbReference type="InterPro" id="IPR013825">
    <property type="entry name" value="Topo_IA_cen_sub2"/>
</dbReference>
<dbReference type="GO" id="GO:0006265">
    <property type="term" value="P:DNA topological change"/>
    <property type="evidence" value="ECO:0007669"/>
    <property type="project" value="InterPro"/>
</dbReference>
<dbReference type="FunFam" id="3.40.50.140:FF:000005">
    <property type="entry name" value="DNA topoisomerase"/>
    <property type="match status" value="1"/>
</dbReference>
<dbReference type="Gene3D" id="3.40.50.140">
    <property type="match status" value="1"/>
</dbReference>
<keyword evidence="6 7" id="KW-0413">Isomerase</keyword>
<dbReference type="InterPro" id="IPR023405">
    <property type="entry name" value="Topo_IA_core_domain"/>
</dbReference>
<dbReference type="SMART" id="SM00493">
    <property type="entry name" value="TOPRIM"/>
    <property type="match status" value="1"/>
</dbReference>
<dbReference type="SMART" id="SM00437">
    <property type="entry name" value="TOP1Ac"/>
    <property type="match status" value="1"/>
</dbReference>
<dbReference type="HOGENOM" id="CLU_002929_1_1_1"/>
<evidence type="ECO:0000256" key="2">
    <source>
        <dbReference type="ARBA" id="ARBA00009446"/>
    </source>
</evidence>
<dbReference type="InterPro" id="IPR003602">
    <property type="entry name" value="Topo_IA_DNA-bd_dom"/>
</dbReference>
<comment type="similarity">
    <text evidence="2 7">Belongs to the type IA topoisomerase family.</text>
</comment>
<reference evidence="10 11" key="1">
    <citation type="journal article" date="2012" name="New Phytol.">
        <title>Insight into trade-off between wood decay and parasitism from the genome of a fungal forest pathogen.</title>
        <authorList>
            <person name="Olson A."/>
            <person name="Aerts A."/>
            <person name="Asiegbu F."/>
            <person name="Belbahri L."/>
            <person name="Bouzid O."/>
            <person name="Broberg A."/>
            <person name="Canback B."/>
            <person name="Coutinho P.M."/>
            <person name="Cullen D."/>
            <person name="Dalman K."/>
            <person name="Deflorio G."/>
            <person name="van Diepen L.T."/>
            <person name="Dunand C."/>
            <person name="Duplessis S."/>
            <person name="Durling M."/>
            <person name="Gonthier P."/>
            <person name="Grimwood J."/>
            <person name="Fossdal C.G."/>
            <person name="Hansson D."/>
            <person name="Henrissat B."/>
            <person name="Hietala A."/>
            <person name="Himmelstrand K."/>
            <person name="Hoffmeister D."/>
            <person name="Hogberg N."/>
            <person name="James T.Y."/>
            <person name="Karlsson M."/>
            <person name="Kohler A."/>
            <person name="Kues U."/>
            <person name="Lee Y.H."/>
            <person name="Lin Y.C."/>
            <person name="Lind M."/>
            <person name="Lindquist E."/>
            <person name="Lombard V."/>
            <person name="Lucas S."/>
            <person name="Lunden K."/>
            <person name="Morin E."/>
            <person name="Murat C."/>
            <person name="Park J."/>
            <person name="Raffaello T."/>
            <person name="Rouze P."/>
            <person name="Salamov A."/>
            <person name="Schmutz J."/>
            <person name="Solheim H."/>
            <person name="Stahlberg J."/>
            <person name="Velez H."/>
            <person name="de Vries R.P."/>
            <person name="Wiebenga A."/>
            <person name="Woodward S."/>
            <person name="Yakovlev I."/>
            <person name="Garbelotto M."/>
            <person name="Martin F."/>
            <person name="Grigoriev I.V."/>
            <person name="Stenlid J."/>
        </authorList>
    </citation>
    <scope>NUCLEOTIDE SEQUENCE [LARGE SCALE GENOMIC DNA]</scope>
    <source>
        <strain evidence="10 11">TC 32-1</strain>
    </source>
</reference>
<evidence type="ECO:0000256" key="4">
    <source>
        <dbReference type="ARBA" id="ARBA00023029"/>
    </source>
</evidence>
<dbReference type="FunFam" id="1.10.290.10:FF:000001">
    <property type="entry name" value="DNA topoisomerase"/>
    <property type="match status" value="1"/>
</dbReference>
<dbReference type="InterPro" id="IPR034144">
    <property type="entry name" value="TOPRIM_TopoIII"/>
</dbReference>
<dbReference type="CDD" id="cd03362">
    <property type="entry name" value="TOPRIM_TopoIA_TopoIII"/>
    <property type="match status" value="1"/>
</dbReference>
<dbReference type="GO" id="GO:0005634">
    <property type="term" value="C:nucleus"/>
    <property type="evidence" value="ECO:0007669"/>
    <property type="project" value="TreeGrafter"/>
</dbReference>
<organism evidence="10 11">
    <name type="scientific">Heterobasidion irregulare (strain TC 32-1)</name>
    <dbReference type="NCBI Taxonomy" id="747525"/>
    <lineage>
        <taxon>Eukaryota</taxon>
        <taxon>Fungi</taxon>
        <taxon>Dikarya</taxon>
        <taxon>Basidiomycota</taxon>
        <taxon>Agaricomycotina</taxon>
        <taxon>Agaricomycetes</taxon>
        <taxon>Russulales</taxon>
        <taxon>Bondarzewiaceae</taxon>
        <taxon>Heterobasidion</taxon>
        <taxon>Heterobasidion annosum species complex</taxon>
    </lineage>
</organism>
<dbReference type="GO" id="GO:0031422">
    <property type="term" value="C:RecQ family helicase-topoisomerase III complex"/>
    <property type="evidence" value="ECO:0007669"/>
    <property type="project" value="TreeGrafter"/>
</dbReference>
<evidence type="ECO:0000256" key="7">
    <source>
        <dbReference type="RuleBase" id="RU362092"/>
    </source>
</evidence>
<dbReference type="PROSITE" id="PS00396">
    <property type="entry name" value="TOPO_IA_1"/>
    <property type="match status" value="1"/>
</dbReference>
<protein>
    <recommendedName>
        <fullName evidence="3 7">DNA topoisomerase</fullName>
        <ecNumber evidence="3 7">5.6.2.1</ecNumber>
    </recommendedName>
</protein>
<dbReference type="InterPro" id="IPR023406">
    <property type="entry name" value="Topo_IA_AS"/>
</dbReference>
<keyword evidence="11" id="KW-1185">Reference proteome</keyword>
<dbReference type="EC" id="5.6.2.1" evidence="3 7"/>
<dbReference type="AlphaFoldDB" id="W4K3X2"/>
<comment type="function">
    <text evidence="7">Introduces a single-strand break via transesterification at a target site in duplex DNA. Releases the supercoiling and torsional tension of DNA introduced during the DNA replication and transcription by transiently cleaving and rejoining one strand of the DNA duplex. The scissile phosphodiester is attacked by the catalytic tyrosine of the enzyme, resulting in the formation of a DNA-(5'-phosphotyrosyl)-enzyme intermediate and the expulsion of a 3'-OH DNA strand.</text>
</comment>
<evidence type="ECO:0000313" key="11">
    <source>
        <dbReference type="Proteomes" id="UP000030671"/>
    </source>
</evidence>
<sequence length="674" mass="77566">MKVLCVAEKPSIAKSVSQILSGGQYTTRNTTNKYIKNYDFDYPQARASFTVTCVSGHLLSLDFGENHRKWNSCDPFALFDAPVVSTVAPDKKSIEQNLINEAKKAQQLMIWTDCDREGENIGAEIASICRKAQKHIVVKRARFSAIISQQIHHAAQHPVELDLAQAAAVDARIMLDLRVGAALTRMQTLTLQARLNEIKDTISYGPCQFPTLGFVVSRYNQVKSFVAESFWFIYLSALCRSSTERGETVFTWRRGHLFDFDVAFAIYEAALSDREAPARVSKVTKKNTKKWKPLPLTTVELQKAGSRLLKLAPKKILDVAEGLYQKGFLSYPRTETDQFDPEFDFMTLIEKQTADPAWGGFATNLRNGGFVVPRQGKNNDHAHPPIHPTAYAGILAGDDKRVYEFIARRFLACCSKDALGFETTVDVLYGGEEFYATEIKLTLCIGLIVLERNYLDVYPYDKWNGKEIEDFQEGQEFMPSVCELREGQTTKPTLLTEADLVGLMDKNGIGTDATIAQHIQTIIDRGYVIARMEGSMKYLVPSILGIGLVDGYNEIGFERSLSKPQLRRETERNMVQVCQGTKTKNDMVVEAVEQYKEMFVKAKRDFEKVVAVKFLFNLLTYSLSWGRTAECPKICHRCWRRKWWTSKWRRRRWRWRWRWWWRWWWSWRQRSRGW</sequence>
<evidence type="ECO:0000256" key="3">
    <source>
        <dbReference type="ARBA" id="ARBA00012891"/>
    </source>
</evidence>
<dbReference type="PANTHER" id="PTHR11390">
    <property type="entry name" value="PROKARYOTIC DNA TOPOISOMERASE"/>
    <property type="match status" value="1"/>
</dbReference>
<dbReference type="InterPro" id="IPR013824">
    <property type="entry name" value="Topo_IA_cen_sub1"/>
</dbReference>
<dbReference type="GO" id="GO:0003917">
    <property type="term" value="F:DNA topoisomerase type I (single strand cut, ATP-independent) activity"/>
    <property type="evidence" value="ECO:0007669"/>
    <property type="project" value="UniProtKB-EC"/>
</dbReference>
<dbReference type="GO" id="GO:0003677">
    <property type="term" value="F:DNA binding"/>
    <property type="evidence" value="ECO:0007669"/>
    <property type="project" value="UniProtKB-KW"/>
</dbReference>
<dbReference type="GeneID" id="20677089"/>
<accession>W4K3X2</accession>
<evidence type="ECO:0000259" key="8">
    <source>
        <dbReference type="PROSITE" id="PS50880"/>
    </source>
</evidence>
<proteinExistence type="inferred from homology"/>
<dbReference type="eggNOG" id="KOG1956">
    <property type="taxonomic scope" value="Eukaryota"/>
</dbReference>